<dbReference type="EMBL" id="JBHSLA010000001">
    <property type="protein sequence ID" value="MFC5194047.1"/>
    <property type="molecule type" value="Genomic_DNA"/>
</dbReference>
<feature type="transmembrane region" description="Helical" evidence="6">
    <location>
        <begin position="263"/>
        <end position="280"/>
    </location>
</feature>
<comment type="subcellular location">
    <subcellularLocation>
        <location evidence="1">Cell membrane</location>
        <topology evidence="1">Multi-pass membrane protein</topology>
    </subcellularLocation>
</comment>
<feature type="transmembrane region" description="Helical" evidence="6">
    <location>
        <begin position="160"/>
        <end position="178"/>
    </location>
</feature>
<dbReference type="PANTHER" id="PTHR39087">
    <property type="entry name" value="UPF0104 MEMBRANE PROTEIN MJ1595"/>
    <property type="match status" value="1"/>
</dbReference>
<feature type="transmembrane region" description="Helical" evidence="6">
    <location>
        <begin position="126"/>
        <end position="148"/>
    </location>
</feature>
<feature type="transmembrane region" description="Helical" evidence="6">
    <location>
        <begin position="236"/>
        <end position="256"/>
    </location>
</feature>
<feature type="transmembrane region" description="Helical" evidence="6">
    <location>
        <begin position="43"/>
        <end position="62"/>
    </location>
</feature>
<evidence type="ECO:0000256" key="2">
    <source>
        <dbReference type="ARBA" id="ARBA00022475"/>
    </source>
</evidence>
<dbReference type="Proteomes" id="UP001596162">
    <property type="component" value="Unassembled WGS sequence"/>
</dbReference>
<accession>A0ABW0C220</accession>
<dbReference type="RefSeq" id="WP_376858220.1">
    <property type="nucleotide sequence ID" value="NZ_JBHSLA010000001.1"/>
</dbReference>
<sequence length="326" mass="36975">MNPALKKYLKIILPILLGVFLIWYSLSKVPLSQLLDYFKNANYFYITLGMFFGLLSHLSRSYRWLFQLEPMGYKVRFANSFMAVFSAYLINYTIPRAGEVARASILTTYEGVPFEKGFGSIVAERFADLIMLLVIIGITLFLQFDYIVAFFIERFNPKNLLIYLLLAILLLGVFIFYIRKSKTGFGLKIKNFVKGLAEGALSIFKMKKKWAFLFHTVFIWSMYVLMFYTTSFSVEALNGITLGAILIGFISATFSIAATNGGIGSYPIAIYAAFSIFAIPEAPSIAFGWIIWTSQTLLIILFGGLSLLYLPIFNRNKVPHQIDSKD</sequence>
<dbReference type="NCBIfam" id="TIGR00374">
    <property type="entry name" value="flippase-like domain"/>
    <property type="match status" value="1"/>
</dbReference>
<protein>
    <submittedName>
        <fullName evidence="7">YbhN family protein</fullName>
    </submittedName>
</protein>
<keyword evidence="4 6" id="KW-1133">Transmembrane helix</keyword>
<organism evidence="7 8">
    <name type="scientific">Bizionia hallyeonensis</name>
    <dbReference type="NCBI Taxonomy" id="1123757"/>
    <lineage>
        <taxon>Bacteria</taxon>
        <taxon>Pseudomonadati</taxon>
        <taxon>Bacteroidota</taxon>
        <taxon>Flavobacteriia</taxon>
        <taxon>Flavobacteriales</taxon>
        <taxon>Flavobacteriaceae</taxon>
        <taxon>Bizionia</taxon>
    </lineage>
</organism>
<evidence type="ECO:0000256" key="4">
    <source>
        <dbReference type="ARBA" id="ARBA00022989"/>
    </source>
</evidence>
<dbReference type="Pfam" id="PF03706">
    <property type="entry name" value="LPG_synthase_TM"/>
    <property type="match status" value="1"/>
</dbReference>
<dbReference type="PANTHER" id="PTHR39087:SF2">
    <property type="entry name" value="UPF0104 MEMBRANE PROTEIN MJ1595"/>
    <property type="match status" value="1"/>
</dbReference>
<keyword evidence="2" id="KW-1003">Cell membrane</keyword>
<evidence type="ECO:0000256" key="1">
    <source>
        <dbReference type="ARBA" id="ARBA00004651"/>
    </source>
</evidence>
<gene>
    <name evidence="7" type="ORF">ACFPH8_01775</name>
</gene>
<proteinExistence type="predicted"/>
<name>A0ABW0C220_9FLAO</name>
<evidence type="ECO:0000313" key="8">
    <source>
        <dbReference type="Proteomes" id="UP001596162"/>
    </source>
</evidence>
<feature type="transmembrane region" description="Helical" evidence="6">
    <location>
        <begin position="210"/>
        <end position="230"/>
    </location>
</feature>
<keyword evidence="3 6" id="KW-0812">Transmembrane</keyword>
<reference evidence="8" key="1">
    <citation type="journal article" date="2019" name="Int. J. Syst. Evol. Microbiol.">
        <title>The Global Catalogue of Microorganisms (GCM) 10K type strain sequencing project: providing services to taxonomists for standard genome sequencing and annotation.</title>
        <authorList>
            <consortium name="The Broad Institute Genomics Platform"/>
            <consortium name="The Broad Institute Genome Sequencing Center for Infectious Disease"/>
            <person name="Wu L."/>
            <person name="Ma J."/>
        </authorList>
    </citation>
    <scope>NUCLEOTIDE SEQUENCE [LARGE SCALE GENOMIC DNA]</scope>
    <source>
        <strain evidence="8">JCM 17978</strain>
    </source>
</reference>
<dbReference type="InterPro" id="IPR022791">
    <property type="entry name" value="L-PG_synthase/AglD"/>
</dbReference>
<comment type="caution">
    <text evidence="7">The sequence shown here is derived from an EMBL/GenBank/DDBJ whole genome shotgun (WGS) entry which is preliminary data.</text>
</comment>
<keyword evidence="8" id="KW-1185">Reference proteome</keyword>
<keyword evidence="5 6" id="KW-0472">Membrane</keyword>
<evidence type="ECO:0000256" key="6">
    <source>
        <dbReference type="SAM" id="Phobius"/>
    </source>
</evidence>
<evidence type="ECO:0000256" key="3">
    <source>
        <dbReference type="ARBA" id="ARBA00022692"/>
    </source>
</evidence>
<evidence type="ECO:0000313" key="7">
    <source>
        <dbReference type="EMBL" id="MFC5194047.1"/>
    </source>
</evidence>
<evidence type="ECO:0000256" key="5">
    <source>
        <dbReference type="ARBA" id="ARBA00023136"/>
    </source>
</evidence>
<feature type="transmembrane region" description="Helical" evidence="6">
    <location>
        <begin position="286"/>
        <end position="310"/>
    </location>
</feature>